<dbReference type="STRING" id="218851.A0A2G5C5D2"/>
<dbReference type="EMBL" id="KZ305110">
    <property type="protein sequence ID" value="PIA26431.1"/>
    <property type="molecule type" value="Genomic_DNA"/>
</dbReference>
<protein>
    <recommendedName>
        <fullName evidence="1">Serine aminopeptidase S33 domain-containing protein</fullName>
    </recommendedName>
</protein>
<evidence type="ECO:0000313" key="2">
    <source>
        <dbReference type="EMBL" id="PIA26431.1"/>
    </source>
</evidence>
<dbReference type="Gene3D" id="3.40.50.1820">
    <property type="entry name" value="alpha/beta hydrolase"/>
    <property type="match status" value="1"/>
</dbReference>
<evidence type="ECO:0000259" key="1">
    <source>
        <dbReference type="Pfam" id="PF12146"/>
    </source>
</evidence>
<accession>A0A2G5C5D2</accession>
<dbReference type="InParanoid" id="A0A2G5C5D2"/>
<dbReference type="Proteomes" id="UP000230069">
    <property type="component" value="Unassembled WGS sequence"/>
</dbReference>
<dbReference type="OrthoDB" id="9988524at2759"/>
<dbReference type="AlphaFoldDB" id="A0A2G5C5D2"/>
<dbReference type="PANTHER" id="PTHR42886:SF53">
    <property type="entry name" value="ALPHA_BETA-HYDROLASES SUPERFAMILY PROTEIN"/>
    <property type="match status" value="1"/>
</dbReference>
<dbReference type="Pfam" id="PF12146">
    <property type="entry name" value="Hydrolase_4"/>
    <property type="match status" value="1"/>
</dbReference>
<organism evidence="2 3">
    <name type="scientific">Aquilegia coerulea</name>
    <name type="common">Rocky mountain columbine</name>
    <dbReference type="NCBI Taxonomy" id="218851"/>
    <lineage>
        <taxon>Eukaryota</taxon>
        <taxon>Viridiplantae</taxon>
        <taxon>Streptophyta</taxon>
        <taxon>Embryophyta</taxon>
        <taxon>Tracheophyta</taxon>
        <taxon>Spermatophyta</taxon>
        <taxon>Magnoliopsida</taxon>
        <taxon>Ranunculales</taxon>
        <taxon>Ranunculaceae</taxon>
        <taxon>Thalictroideae</taxon>
        <taxon>Aquilegia</taxon>
    </lineage>
</organism>
<dbReference type="SUPFAM" id="SSF53474">
    <property type="entry name" value="alpha/beta-Hydrolases"/>
    <property type="match status" value="1"/>
</dbReference>
<reference evidence="2 3" key="1">
    <citation type="submission" date="2017-09" db="EMBL/GenBank/DDBJ databases">
        <title>WGS assembly of Aquilegia coerulea Goldsmith.</title>
        <authorList>
            <person name="Hodges S."/>
            <person name="Kramer E."/>
            <person name="Nordborg M."/>
            <person name="Tomkins J."/>
            <person name="Borevitz J."/>
            <person name="Derieg N."/>
            <person name="Yan J."/>
            <person name="Mihaltcheva S."/>
            <person name="Hayes R.D."/>
            <person name="Rokhsar D."/>
        </authorList>
    </citation>
    <scope>NUCLEOTIDE SEQUENCE [LARGE SCALE GENOMIC DNA]</scope>
    <source>
        <strain evidence="3">cv. Goldsmith</strain>
    </source>
</reference>
<dbReference type="PANTHER" id="PTHR42886">
    <property type="entry name" value="RE40534P-RELATED"/>
    <property type="match status" value="1"/>
</dbReference>
<proteinExistence type="predicted"/>
<name>A0A2G5C5D2_AQUCA</name>
<keyword evidence="3" id="KW-1185">Reference proteome</keyword>
<dbReference type="GO" id="GO:0005829">
    <property type="term" value="C:cytosol"/>
    <property type="evidence" value="ECO:0007669"/>
    <property type="project" value="TreeGrafter"/>
</dbReference>
<gene>
    <name evidence="2" type="ORF">AQUCO_09300021v1</name>
</gene>
<dbReference type="InterPro" id="IPR022742">
    <property type="entry name" value="Hydrolase_4"/>
</dbReference>
<evidence type="ECO:0000313" key="3">
    <source>
        <dbReference type="Proteomes" id="UP000230069"/>
    </source>
</evidence>
<feature type="domain" description="Serine aminopeptidase S33" evidence="1">
    <location>
        <begin position="68"/>
        <end position="206"/>
    </location>
</feature>
<sequence>MATEQNPNTAAILKKEEKMATEQNPNTAVTVVAVNQQNEQQKKIVILNKHGEKLVGILHQNQTQGEENNEFVILCHGFLSNKESNVMVNIAVALQKKGITSFRFDFAGNGYINNMVYRLSFRESEGTLQDIYWREVDDLHSVIQHFSTQNCLPTAIIGHSKGGDVVLLYASKYHDIRTIVNISGRYDLKKGIEERLGKDFMEKIKEEGFIDVKNKQGIVTYRVTKENLEERLTTDIHGSCLQIEKECRVLIVHGSADTIVPIQDAHDFTKIIPNCKLEIIKKANHGYTSHQAKLASVVVDFIHRHSLH</sequence>
<dbReference type="InterPro" id="IPR029058">
    <property type="entry name" value="AB_hydrolase_fold"/>
</dbReference>